<dbReference type="InterPro" id="IPR029479">
    <property type="entry name" value="Nitroreductase"/>
</dbReference>
<dbReference type="KEGG" id="bths:CNY62_02820"/>
<dbReference type="Proteomes" id="UP000243591">
    <property type="component" value="Chromosome"/>
</dbReference>
<keyword evidence="2" id="KW-0963">Cytoplasm</keyword>
<dbReference type="STRING" id="2756.BFR44_01065"/>
<dbReference type="GO" id="GO:0034599">
    <property type="term" value="P:cellular response to oxidative stress"/>
    <property type="evidence" value="ECO:0007669"/>
    <property type="project" value="InterPro"/>
</dbReference>
<dbReference type="CDD" id="cd02140">
    <property type="entry name" value="Frm2-like"/>
    <property type="match status" value="1"/>
</dbReference>
<gene>
    <name evidence="5" type="ORF">CNY62_02820</name>
</gene>
<feature type="domain" description="Nitroreductase" evidence="4">
    <location>
        <begin position="9"/>
        <end position="177"/>
    </location>
</feature>
<dbReference type="EMBL" id="CP023483">
    <property type="protein sequence ID" value="ATF25411.1"/>
    <property type="molecule type" value="Genomic_DNA"/>
</dbReference>
<dbReference type="FunFam" id="3.40.109.10:FF:000001">
    <property type="entry name" value="Nitroreductase family"/>
    <property type="match status" value="1"/>
</dbReference>
<comment type="subcellular location">
    <subcellularLocation>
        <location evidence="1">Cytoplasm</location>
    </subcellularLocation>
</comment>
<dbReference type="Gene3D" id="3.40.109.10">
    <property type="entry name" value="NADH Oxidase"/>
    <property type="match status" value="1"/>
</dbReference>
<keyword evidence="6" id="KW-1185">Reference proteome</keyword>
<name>A0A1D2LTW5_BROTH</name>
<dbReference type="GO" id="GO:0005737">
    <property type="term" value="C:cytoplasm"/>
    <property type="evidence" value="ECO:0007669"/>
    <property type="project" value="UniProtKB-SubCell"/>
</dbReference>
<dbReference type="Pfam" id="PF00881">
    <property type="entry name" value="Nitroreductase"/>
    <property type="match status" value="1"/>
</dbReference>
<evidence type="ECO:0000259" key="4">
    <source>
        <dbReference type="Pfam" id="PF00881"/>
    </source>
</evidence>
<dbReference type="GO" id="GO:0016491">
    <property type="term" value="F:oxidoreductase activity"/>
    <property type="evidence" value="ECO:0007669"/>
    <property type="project" value="UniProtKB-KW"/>
</dbReference>
<dbReference type="InterPro" id="IPR000415">
    <property type="entry name" value="Nitroreductase-like"/>
</dbReference>
<sequence length="200" mass="21737">MSNTFLNAIQNRRSIYALDANTTLSNAQITETIQTAIAHAPSAFNSQTTKAVVLYGDESTKLWNLVLDALRKVTPEAAFADTEAKINSFDAGVGTVLFFEDTSIVKGLQEAFALYADNFPIWSEQAAGISQFSVWTALAQENVGASLQHYSNLIEAQVAEAWNIPAEWKLTAQMPFGNIAAPAGEKEFAPIADRVKVYGE</sequence>
<dbReference type="RefSeq" id="WP_069125682.1">
    <property type="nucleotide sequence ID" value="NZ_CP023483.1"/>
</dbReference>
<organism evidence="5 6">
    <name type="scientific">Brochothrix thermosphacta</name>
    <name type="common">Microbacterium thermosphactum</name>
    <dbReference type="NCBI Taxonomy" id="2756"/>
    <lineage>
        <taxon>Bacteria</taxon>
        <taxon>Bacillati</taxon>
        <taxon>Bacillota</taxon>
        <taxon>Bacilli</taxon>
        <taxon>Bacillales</taxon>
        <taxon>Listeriaceae</taxon>
        <taxon>Brochothrix</taxon>
    </lineage>
</organism>
<protein>
    <recommendedName>
        <fullName evidence="4">Nitroreductase domain-containing protein</fullName>
    </recommendedName>
</protein>
<evidence type="ECO:0000256" key="3">
    <source>
        <dbReference type="ARBA" id="ARBA00023002"/>
    </source>
</evidence>
<dbReference type="PANTHER" id="PTHR43035">
    <property type="entry name" value="FATTY ACID REPRESSION MUTANT PROTEIN 2-RELATED"/>
    <property type="match status" value="1"/>
</dbReference>
<accession>A0A1D2LTW5</accession>
<dbReference type="SUPFAM" id="SSF55469">
    <property type="entry name" value="FMN-dependent nitroreductase-like"/>
    <property type="match status" value="1"/>
</dbReference>
<evidence type="ECO:0000313" key="6">
    <source>
        <dbReference type="Proteomes" id="UP000243591"/>
    </source>
</evidence>
<evidence type="ECO:0000256" key="2">
    <source>
        <dbReference type="ARBA" id="ARBA00022490"/>
    </source>
</evidence>
<reference evidence="5 6" key="1">
    <citation type="submission" date="2017-09" db="EMBL/GenBank/DDBJ databases">
        <title>Complete Genome Sequences of Two Strains of the Meat Spoilage Bacterium Brochothrix thermosphacta Isolated from Ground Chicken.</title>
        <authorList>
            <person name="Paoli G.C."/>
            <person name="Wijey C."/>
            <person name="Chen C.-Y."/>
            <person name="Nguyen L."/>
            <person name="Yan X."/>
            <person name="Irwin P.L."/>
        </authorList>
    </citation>
    <scope>NUCLEOTIDE SEQUENCE [LARGE SCALE GENOMIC DNA]</scope>
    <source>
        <strain evidence="5 6">BI</strain>
    </source>
</reference>
<evidence type="ECO:0000256" key="1">
    <source>
        <dbReference type="ARBA" id="ARBA00004496"/>
    </source>
</evidence>
<dbReference type="PANTHER" id="PTHR43035:SF1">
    <property type="entry name" value="FATTY ACID REPRESSION MUTANT PROTEIN 2-RELATED"/>
    <property type="match status" value="1"/>
</dbReference>
<evidence type="ECO:0000313" key="5">
    <source>
        <dbReference type="EMBL" id="ATF25411.1"/>
    </source>
</evidence>
<keyword evidence="3" id="KW-0560">Oxidoreductase</keyword>
<dbReference type="InterPro" id="IPR033877">
    <property type="entry name" value="Frm2/Hbn1"/>
</dbReference>
<proteinExistence type="predicted"/>
<dbReference type="AlphaFoldDB" id="A0A1D2LTW5"/>
<dbReference type="OrthoDB" id="9810617at2"/>